<dbReference type="RefSeq" id="WP_120052085.1">
    <property type="nucleotide sequence ID" value="NZ_CP032427.1"/>
</dbReference>
<dbReference type="EMBL" id="CP032427">
    <property type="protein sequence ID" value="AYC40860.1"/>
    <property type="molecule type" value="Genomic_DNA"/>
</dbReference>
<sequence length="248" mass="28181">MTQEEPRHVLVQARREPSPLYEPPAGGWWAEDTSSFSVNLALEDPALALPPDLSEALRSWSLFPFPEGGASRSDLREHVERGVAVAQRLARHLGPSWAVRYWDEHQHTMKWLCWGCDRLHWERDLHGSPPHPLDLTVEGEFKYGPLRAEGFGDFFPDDPAAGLDLPNELVTALYTWARDIDDTLNRDLRDREEGKYDAEWRRLFHTGADLARRVAHELGPARKVTYKGLANGGLDALTSVTWQGDREL</sequence>
<protein>
    <submittedName>
        <fullName evidence="1">Uncharacterized protein</fullName>
    </submittedName>
</protein>
<dbReference type="AlphaFoldDB" id="A0AAI8L3D0"/>
<accession>A0AAI8L3D0</accession>
<organism evidence="1 2">
    <name type="scientific">Streptomyces griseorubiginosus</name>
    <dbReference type="NCBI Taxonomy" id="67304"/>
    <lineage>
        <taxon>Bacteria</taxon>
        <taxon>Bacillati</taxon>
        <taxon>Actinomycetota</taxon>
        <taxon>Actinomycetes</taxon>
        <taxon>Kitasatosporales</taxon>
        <taxon>Streptomycetaceae</taxon>
        <taxon>Streptomyces</taxon>
    </lineage>
</organism>
<evidence type="ECO:0000313" key="1">
    <source>
        <dbReference type="EMBL" id="AYC40860.1"/>
    </source>
</evidence>
<dbReference type="GeneID" id="91284002"/>
<proteinExistence type="predicted"/>
<gene>
    <name evidence="1" type="ORF">DWG14_05134</name>
</gene>
<dbReference type="Proteomes" id="UP000265765">
    <property type="component" value="Chromosome"/>
</dbReference>
<reference evidence="1 2" key="1">
    <citation type="submission" date="2018-09" db="EMBL/GenBank/DDBJ databases">
        <title>Production of Trimethoprim by Streptomyces sp. 3E-1.</title>
        <authorList>
            <person name="Kang H.J."/>
            <person name="Kim S.B."/>
        </authorList>
    </citation>
    <scope>NUCLEOTIDE SEQUENCE [LARGE SCALE GENOMIC DNA]</scope>
    <source>
        <strain evidence="1 2">3E-1</strain>
    </source>
</reference>
<dbReference type="KEGG" id="sge:DWG14_05134"/>
<name>A0AAI8L3D0_9ACTN</name>
<evidence type="ECO:0000313" key="2">
    <source>
        <dbReference type="Proteomes" id="UP000265765"/>
    </source>
</evidence>